<name>A0ABZ2PXK5_9BURK</name>
<organism evidence="1 2">
    <name type="scientific">Mycetohabitans rhizoxinica</name>
    <dbReference type="NCBI Taxonomy" id="412963"/>
    <lineage>
        <taxon>Bacteria</taxon>
        <taxon>Pseudomonadati</taxon>
        <taxon>Pseudomonadota</taxon>
        <taxon>Betaproteobacteria</taxon>
        <taxon>Burkholderiales</taxon>
        <taxon>Burkholderiaceae</taxon>
        <taxon>Mycetohabitans</taxon>
    </lineage>
</organism>
<sequence>MYCAIKLGGASLYLLEVNGERQGFVVLRVIHEIDGLRLHIWVLYADTHFDVMALFSDDINAIARMAGASKVTFGTTRCGWQRVAPRYGFKRRETLYERNV</sequence>
<proteinExistence type="predicted"/>
<keyword evidence="2" id="KW-1185">Reference proteome</keyword>
<dbReference type="EMBL" id="CP062176">
    <property type="protein sequence ID" value="WXK39678.1"/>
    <property type="molecule type" value="Genomic_DNA"/>
</dbReference>
<reference evidence="1 2" key="1">
    <citation type="submission" date="2020-09" db="EMBL/GenBank/DDBJ databases">
        <title>Genome sequences of Mycetohabitans spp.</title>
        <authorList>
            <person name="Carter M.E."/>
            <person name="Carpenter S.C.D."/>
            <person name="Bogdanove A.J."/>
        </authorList>
    </citation>
    <scope>NUCLEOTIDE SEQUENCE [LARGE SCALE GENOMIC DNA]</scope>
    <source>
        <strain evidence="1 2">B12</strain>
    </source>
</reference>
<evidence type="ECO:0008006" key="3">
    <source>
        <dbReference type="Google" id="ProtNLM"/>
    </source>
</evidence>
<accession>A0ABZ2PXK5</accession>
<protein>
    <recommendedName>
        <fullName evidence="3">Transposase</fullName>
    </recommendedName>
</protein>
<dbReference type="RefSeq" id="WP_338910719.1">
    <property type="nucleotide sequence ID" value="NZ_CP062176.1"/>
</dbReference>
<evidence type="ECO:0000313" key="2">
    <source>
        <dbReference type="Proteomes" id="UP001493153"/>
    </source>
</evidence>
<gene>
    <name evidence="1" type="ORF">IHE29_10550</name>
</gene>
<evidence type="ECO:0000313" key="1">
    <source>
        <dbReference type="EMBL" id="WXK39678.1"/>
    </source>
</evidence>
<dbReference type="Proteomes" id="UP001493153">
    <property type="component" value="Chromosome"/>
</dbReference>